<organism evidence="1 2">
    <name type="scientific">Naematelia encephala</name>
    <dbReference type="NCBI Taxonomy" id="71784"/>
    <lineage>
        <taxon>Eukaryota</taxon>
        <taxon>Fungi</taxon>
        <taxon>Dikarya</taxon>
        <taxon>Basidiomycota</taxon>
        <taxon>Agaricomycotina</taxon>
        <taxon>Tremellomycetes</taxon>
        <taxon>Tremellales</taxon>
        <taxon>Naemateliaceae</taxon>
        <taxon>Naematelia</taxon>
    </lineage>
</organism>
<reference evidence="1 2" key="1">
    <citation type="submission" date="2016-07" db="EMBL/GenBank/DDBJ databases">
        <title>Pervasive Adenine N6-methylation of Active Genes in Fungi.</title>
        <authorList>
            <consortium name="DOE Joint Genome Institute"/>
            <person name="Mondo S.J."/>
            <person name="Dannebaum R.O."/>
            <person name="Kuo R.C."/>
            <person name="Labutti K."/>
            <person name="Haridas S."/>
            <person name="Kuo A."/>
            <person name="Salamov A."/>
            <person name="Ahrendt S.R."/>
            <person name="Lipzen A."/>
            <person name="Sullivan W."/>
            <person name="Andreopoulos W.B."/>
            <person name="Clum A."/>
            <person name="Lindquist E."/>
            <person name="Daum C."/>
            <person name="Ramamoorthy G.K."/>
            <person name="Gryganskyi A."/>
            <person name="Culley D."/>
            <person name="Magnuson J.K."/>
            <person name="James T.Y."/>
            <person name="O'Malley M.A."/>
            <person name="Stajich J.E."/>
            <person name="Spatafora J.W."/>
            <person name="Visel A."/>
            <person name="Grigoriev I.V."/>
        </authorList>
    </citation>
    <scope>NUCLEOTIDE SEQUENCE [LARGE SCALE GENOMIC DNA]</scope>
    <source>
        <strain evidence="1 2">68-887.2</strain>
    </source>
</reference>
<comment type="caution">
    <text evidence="1">The sequence shown here is derived from an EMBL/GenBank/DDBJ whole genome shotgun (WGS) entry which is preliminary data.</text>
</comment>
<dbReference type="Proteomes" id="UP000193986">
    <property type="component" value="Unassembled WGS sequence"/>
</dbReference>
<dbReference type="AlphaFoldDB" id="A0A1Y2AV52"/>
<keyword evidence="2" id="KW-1185">Reference proteome</keyword>
<accession>A0A1Y2AV52</accession>
<dbReference type="OrthoDB" id="2564566at2759"/>
<protein>
    <submittedName>
        <fullName evidence="1">Uncharacterized protein</fullName>
    </submittedName>
</protein>
<dbReference type="InParanoid" id="A0A1Y2AV52"/>
<name>A0A1Y2AV52_9TREE</name>
<sequence>MPFSNKSRWIRIKPANVEDTEGRAERTLGNLFELDCHWDILEQILLVTLFSTLPSILRVNKNILSCGLQSLALQCRLRVKFHGLDHLATVTTPSLYPKPPQCDILSRDVNLAKGLDTLQPFSFVNYHYFNREIIQVQDGYVLSLLCPSHREVPEYDNSTRRYEGEGWSVGRIRTQRPEPGFPPNDLEFEEYKVGQIGGRVDGSAMCPEDDVVAVIYNQYTVQDNMTDVYRTINIYKLRAFEAKVEPPRHPDAARNCIKFFLPITMSQRGPVVLRLFPGGILAVLSRGERFMTKSFVGVWNWKTGLFLGRVDCSTFLEQGHVYDIQLLSIDRLVCSTLHRIKGDKIIDKVLVDLEKKTPRTLTHLCVDVYKLAPPTRHPDTDEHSNHIGAAWPCLALPRVSLIATIALPALKHDRGNPRLGMVWLPFAQYHAICGRLTASGDLLGVNLSGMAFYRLVGHLLGRRVRANVTISVKSIMSASGLVKLVDHPEMWTMARKSTIPMAISGQRTVQIETSRAYFNTDNGSRLGGWVCQGPVKLVLRDHNSAQFFRRRSSDYNRPLGAPSNMLITKESSQLRNTPDIPIDVAVSSVLDKVASRNINPWRRLNTPLQPFIALARHNITARGLIRPAAWEFEENTLSARLPFKAHGRGFRVNDGSLVRKVLFDGERVWIIWVSQWRDFLANMSRIMGGR</sequence>
<gene>
    <name evidence="1" type="ORF">BCR39DRAFT_271564</name>
</gene>
<proteinExistence type="predicted"/>
<evidence type="ECO:0000313" key="1">
    <source>
        <dbReference type="EMBL" id="ORY26160.1"/>
    </source>
</evidence>
<dbReference type="EMBL" id="MCFC01000050">
    <property type="protein sequence ID" value="ORY26160.1"/>
    <property type="molecule type" value="Genomic_DNA"/>
</dbReference>
<evidence type="ECO:0000313" key="2">
    <source>
        <dbReference type="Proteomes" id="UP000193986"/>
    </source>
</evidence>